<protein>
    <submittedName>
        <fullName evidence="1">(northern house mosquito) hypothetical protein</fullName>
    </submittedName>
</protein>
<proteinExistence type="predicted"/>
<dbReference type="EMBL" id="HBUE01051693">
    <property type="protein sequence ID" value="CAG6464698.1"/>
    <property type="molecule type" value="Transcribed_RNA"/>
</dbReference>
<accession>A0A8D8FBT0</accession>
<evidence type="ECO:0000313" key="1">
    <source>
        <dbReference type="EMBL" id="CAG6464698.1"/>
    </source>
</evidence>
<organism evidence="1">
    <name type="scientific">Culex pipiens</name>
    <name type="common">House mosquito</name>
    <dbReference type="NCBI Taxonomy" id="7175"/>
    <lineage>
        <taxon>Eukaryota</taxon>
        <taxon>Metazoa</taxon>
        <taxon>Ecdysozoa</taxon>
        <taxon>Arthropoda</taxon>
        <taxon>Hexapoda</taxon>
        <taxon>Insecta</taxon>
        <taxon>Pterygota</taxon>
        <taxon>Neoptera</taxon>
        <taxon>Endopterygota</taxon>
        <taxon>Diptera</taxon>
        <taxon>Nematocera</taxon>
        <taxon>Culicoidea</taxon>
        <taxon>Culicidae</taxon>
        <taxon>Culicinae</taxon>
        <taxon>Culicini</taxon>
        <taxon>Culex</taxon>
        <taxon>Culex</taxon>
    </lineage>
</organism>
<dbReference type="AlphaFoldDB" id="A0A8D8FBT0"/>
<reference evidence="1" key="1">
    <citation type="submission" date="2021-05" db="EMBL/GenBank/DDBJ databases">
        <authorList>
            <person name="Alioto T."/>
            <person name="Alioto T."/>
            <person name="Gomez Garrido J."/>
        </authorList>
    </citation>
    <scope>NUCLEOTIDE SEQUENCE</scope>
</reference>
<sequence>MIDLASLNTLQSKELNLSNFSANKEMCKLLVKMQWTQFKKPCAPTCSCKGSKSKAEQYYLFAETSLAFNSSPNLSYLDETKTFTGISFTFSRKTCKIDKS</sequence>
<name>A0A8D8FBT0_CULPI</name>